<gene>
    <name evidence="2" type="ORF">LAMI_0C00100G</name>
</gene>
<dbReference type="PANTHER" id="PTHR11803:SF58">
    <property type="entry name" value="PROTEIN HMF1-RELATED"/>
    <property type="match status" value="1"/>
</dbReference>
<dbReference type="Pfam" id="PF01042">
    <property type="entry name" value="Ribonuc_L-PSP"/>
    <property type="match status" value="1"/>
</dbReference>
<reference evidence="3" key="1">
    <citation type="submission" date="2016-03" db="EMBL/GenBank/DDBJ databases">
        <authorList>
            <person name="Devillers H."/>
        </authorList>
    </citation>
    <scope>NUCLEOTIDE SEQUENCE [LARGE SCALE GENOMIC DNA]</scope>
</reference>
<dbReference type="SUPFAM" id="SSF55298">
    <property type="entry name" value="YjgF-like"/>
    <property type="match status" value="1"/>
</dbReference>
<name>A0A1G4IZX2_9SACH</name>
<dbReference type="GO" id="GO:0005829">
    <property type="term" value="C:cytosol"/>
    <property type="evidence" value="ECO:0007669"/>
    <property type="project" value="TreeGrafter"/>
</dbReference>
<dbReference type="Proteomes" id="UP000191024">
    <property type="component" value="Chromosome C"/>
</dbReference>
<dbReference type="InterPro" id="IPR006175">
    <property type="entry name" value="YjgF/YER057c/UK114"/>
</dbReference>
<dbReference type="InterPro" id="IPR035959">
    <property type="entry name" value="RutC-like_sf"/>
</dbReference>
<dbReference type="CDD" id="cd00448">
    <property type="entry name" value="YjgF_YER057c_UK114_family"/>
    <property type="match status" value="1"/>
</dbReference>
<evidence type="ECO:0000256" key="1">
    <source>
        <dbReference type="ARBA" id="ARBA00010552"/>
    </source>
</evidence>
<evidence type="ECO:0000313" key="3">
    <source>
        <dbReference type="Proteomes" id="UP000191024"/>
    </source>
</evidence>
<sequence length="153" mass="16689">MCRIFLQLLKWPKTISELLQKTPKMPKQVKWTEVGPGKGYAILSPAYVACSSKDIVFTSGCVGTDPKTGELPENLESQITNALENLKNVLSASGSSMDNVLKVLLFVGDGSYSKVVNEVYQEYFPSAPARSCIVVSFPDPALKVELECIAQTL</sequence>
<accession>A0A1G4IZX2</accession>
<dbReference type="Gene3D" id="3.30.1330.40">
    <property type="entry name" value="RutC-like"/>
    <property type="match status" value="1"/>
</dbReference>
<dbReference type="OrthoDB" id="309640at2759"/>
<dbReference type="STRING" id="1230905.A0A1G4IZX2"/>
<dbReference type="GO" id="GO:0019239">
    <property type="term" value="F:deaminase activity"/>
    <property type="evidence" value="ECO:0007669"/>
    <property type="project" value="TreeGrafter"/>
</dbReference>
<comment type="similarity">
    <text evidence="1">Belongs to the RutC family.</text>
</comment>
<dbReference type="AlphaFoldDB" id="A0A1G4IZX2"/>
<evidence type="ECO:0000313" key="2">
    <source>
        <dbReference type="EMBL" id="SCU82606.1"/>
    </source>
</evidence>
<keyword evidence="3" id="KW-1185">Reference proteome</keyword>
<dbReference type="EMBL" id="LT598466">
    <property type="protein sequence ID" value="SCU82606.1"/>
    <property type="molecule type" value="Genomic_DNA"/>
</dbReference>
<dbReference type="PANTHER" id="PTHR11803">
    <property type="entry name" value="2-IMINOBUTANOATE/2-IMINOPROPANOATE DEAMINASE RIDA"/>
    <property type="match status" value="1"/>
</dbReference>
<organism evidence="2 3">
    <name type="scientific">Lachancea mirantina</name>
    <dbReference type="NCBI Taxonomy" id="1230905"/>
    <lineage>
        <taxon>Eukaryota</taxon>
        <taxon>Fungi</taxon>
        <taxon>Dikarya</taxon>
        <taxon>Ascomycota</taxon>
        <taxon>Saccharomycotina</taxon>
        <taxon>Saccharomycetes</taxon>
        <taxon>Saccharomycetales</taxon>
        <taxon>Saccharomycetaceae</taxon>
        <taxon>Lachancea</taxon>
    </lineage>
</organism>
<proteinExistence type="inferred from homology"/>
<protein>
    <submittedName>
        <fullName evidence="2">LAMI_0C00100g1_1</fullName>
    </submittedName>
</protein>